<accession>A0ABW6MG24</accession>
<dbReference type="InterPro" id="IPR042095">
    <property type="entry name" value="SUMF_sf"/>
</dbReference>
<gene>
    <name evidence="3" type="ORF">ACFYNQ_41890</name>
</gene>
<feature type="domain" description="Sulfatase-modifying factor enzyme-like" evidence="2">
    <location>
        <begin position="10"/>
        <end position="158"/>
    </location>
</feature>
<proteinExistence type="predicted"/>
<dbReference type="Pfam" id="PF03781">
    <property type="entry name" value="FGE-sulfatase"/>
    <property type="match status" value="1"/>
</dbReference>
<feature type="compositionally biased region" description="Basic and acidic residues" evidence="1">
    <location>
        <begin position="58"/>
        <end position="70"/>
    </location>
</feature>
<dbReference type="SUPFAM" id="SSF56436">
    <property type="entry name" value="C-type lectin-like"/>
    <property type="match status" value="1"/>
</dbReference>
<evidence type="ECO:0000259" key="2">
    <source>
        <dbReference type="Pfam" id="PF03781"/>
    </source>
</evidence>
<comment type="caution">
    <text evidence="3">The sequence shown here is derived from an EMBL/GenBank/DDBJ whole genome shotgun (WGS) entry which is preliminary data.</text>
</comment>
<protein>
    <submittedName>
        <fullName evidence="3">Formylglycine-generating enzyme family protein</fullName>
    </submittedName>
</protein>
<dbReference type="RefSeq" id="WP_388113997.1">
    <property type="nucleotide sequence ID" value="NZ_JBIAHM010000018.1"/>
</dbReference>
<dbReference type="InterPro" id="IPR005532">
    <property type="entry name" value="SUMF_dom"/>
</dbReference>
<dbReference type="PANTHER" id="PTHR23150:SF19">
    <property type="entry name" value="FORMYLGLYCINE-GENERATING ENZYME"/>
    <property type="match status" value="1"/>
</dbReference>
<dbReference type="InterPro" id="IPR051043">
    <property type="entry name" value="Sulfatase_Mod_Factor_Kinase"/>
</dbReference>
<sequence>MVVRLRRAAARRLPGHPVVHVSWNDATAYAAWAGKRLPTEAEWEYAARGGPEQMVFPRGEEPEPGGEHRMNLWQGTSPDRDTRADGWYGTAPVTTYPPNGHGLHNMCGNVWEWCADRYSHAYYARSPQGDPLGPSFGVQRVIRSTPDSGTGNQRFRCARDATAVRSR</sequence>
<dbReference type="PANTHER" id="PTHR23150">
    <property type="entry name" value="SULFATASE MODIFYING FACTOR 1, 2"/>
    <property type="match status" value="1"/>
</dbReference>
<dbReference type="Proteomes" id="UP001601303">
    <property type="component" value="Unassembled WGS sequence"/>
</dbReference>
<evidence type="ECO:0000313" key="3">
    <source>
        <dbReference type="EMBL" id="MFE9605086.1"/>
    </source>
</evidence>
<organism evidence="3 4">
    <name type="scientific">Streptomyces hokutonensis</name>
    <dbReference type="NCBI Taxonomy" id="1306990"/>
    <lineage>
        <taxon>Bacteria</taxon>
        <taxon>Bacillati</taxon>
        <taxon>Actinomycetota</taxon>
        <taxon>Actinomycetes</taxon>
        <taxon>Kitasatosporales</taxon>
        <taxon>Streptomycetaceae</taxon>
        <taxon>Streptomyces</taxon>
    </lineage>
</organism>
<evidence type="ECO:0000256" key="1">
    <source>
        <dbReference type="SAM" id="MobiDB-lite"/>
    </source>
</evidence>
<keyword evidence="4" id="KW-1185">Reference proteome</keyword>
<name>A0ABW6MG24_9ACTN</name>
<feature type="region of interest" description="Disordered" evidence="1">
    <location>
        <begin position="53"/>
        <end position="84"/>
    </location>
</feature>
<reference evidence="3 4" key="1">
    <citation type="submission" date="2024-10" db="EMBL/GenBank/DDBJ databases">
        <title>The Natural Products Discovery Center: Release of the First 8490 Sequenced Strains for Exploring Actinobacteria Biosynthetic Diversity.</title>
        <authorList>
            <person name="Kalkreuter E."/>
            <person name="Kautsar S.A."/>
            <person name="Yang D."/>
            <person name="Bader C.D."/>
            <person name="Teijaro C.N."/>
            <person name="Fluegel L."/>
            <person name="Davis C.M."/>
            <person name="Simpson J.R."/>
            <person name="Lauterbach L."/>
            <person name="Steele A.D."/>
            <person name="Gui C."/>
            <person name="Meng S."/>
            <person name="Li G."/>
            <person name="Viehrig K."/>
            <person name="Ye F."/>
            <person name="Su P."/>
            <person name="Kiefer A.F."/>
            <person name="Nichols A."/>
            <person name="Cepeda A.J."/>
            <person name="Yan W."/>
            <person name="Fan B."/>
            <person name="Jiang Y."/>
            <person name="Adhikari A."/>
            <person name="Zheng C.-J."/>
            <person name="Schuster L."/>
            <person name="Cowan T.M."/>
            <person name="Smanski M.J."/>
            <person name="Chevrette M.G."/>
            <person name="De Carvalho L.P.S."/>
            <person name="Shen B."/>
        </authorList>
    </citation>
    <scope>NUCLEOTIDE SEQUENCE [LARGE SCALE GENOMIC DNA]</scope>
    <source>
        <strain evidence="3 4">NPDC006488</strain>
    </source>
</reference>
<dbReference type="InterPro" id="IPR016187">
    <property type="entry name" value="CTDL_fold"/>
</dbReference>
<evidence type="ECO:0000313" key="4">
    <source>
        <dbReference type="Proteomes" id="UP001601303"/>
    </source>
</evidence>
<dbReference type="EMBL" id="JBIAHM010000018">
    <property type="protein sequence ID" value="MFE9605086.1"/>
    <property type="molecule type" value="Genomic_DNA"/>
</dbReference>
<dbReference type="Gene3D" id="3.90.1580.10">
    <property type="entry name" value="paralog of FGE (formylglycine-generating enzyme)"/>
    <property type="match status" value="1"/>
</dbReference>